<name>A0A1M6RYW2_PSETH</name>
<comment type="subcellular location">
    <subcellularLocation>
        <location evidence="1">Cell membrane</location>
        <topology evidence="1">Multi-pass membrane protein</topology>
    </subcellularLocation>
</comment>
<evidence type="ECO:0000256" key="6">
    <source>
        <dbReference type="ARBA" id="ARBA00023136"/>
    </source>
</evidence>
<dbReference type="Gene3D" id="1.20.1250.20">
    <property type="entry name" value="MFS general substrate transporter like domains"/>
    <property type="match status" value="1"/>
</dbReference>
<dbReference type="InterPro" id="IPR011701">
    <property type="entry name" value="MFS"/>
</dbReference>
<feature type="transmembrane region" description="Helical" evidence="7">
    <location>
        <begin position="164"/>
        <end position="187"/>
    </location>
</feature>
<dbReference type="Gene3D" id="1.20.1720.10">
    <property type="entry name" value="Multidrug resistance protein D"/>
    <property type="match status" value="1"/>
</dbReference>
<organism evidence="9 10">
    <name type="scientific">Pseudonocardia thermophila</name>
    <dbReference type="NCBI Taxonomy" id="1848"/>
    <lineage>
        <taxon>Bacteria</taxon>
        <taxon>Bacillati</taxon>
        <taxon>Actinomycetota</taxon>
        <taxon>Actinomycetes</taxon>
        <taxon>Pseudonocardiales</taxon>
        <taxon>Pseudonocardiaceae</taxon>
        <taxon>Pseudonocardia</taxon>
    </lineage>
</organism>
<evidence type="ECO:0000256" key="1">
    <source>
        <dbReference type="ARBA" id="ARBA00004651"/>
    </source>
</evidence>
<evidence type="ECO:0000313" key="9">
    <source>
        <dbReference type="EMBL" id="SHK37643.1"/>
    </source>
</evidence>
<dbReference type="GO" id="GO:0022857">
    <property type="term" value="F:transmembrane transporter activity"/>
    <property type="evidence" value="ECO:0007669"/>
    <property type="project" value="InterPro"/>
</dbReference>
<dbReference type="Proteomes" id="UP000184363">
    <property type="component" value="Unassembled WGS sequence"/>
</dbReference>
<dbReference type="Pfam" id="PF07690">
    <property type="entry name" value="MFS_1"/>
    <property type="match status" value="1"/>
</dbReference>
<feature type="transmembrane region" description="Helical" evidence="7">
    <location>
        <begin position="50"/>
        <end position="71"/>
    </location>
</feature>
<evidence type="ECO:0000259" key="8">
    <source>
        <dbReference type="PROSITE" id="PS50850"/>
    </source>
</evidence>
<keyword evidence="5 7" id="KW-1133">Transmembrane helix</keyword>
<dbReference type="InterPro" id="IPR036259">
    <property type="entry name" value="MFS_trans_sf"/>
</dbReference>
<feature type="transmembrane region" description="Helical" evidence="7">
    <location>
        <begin position="265"/>
        <end position="290"/>
    </location>
</feature>
<dbReference type="STRING" id="1848.SAMN05443637_105231"/>
<feature type="transmembrane region" description="Helical" evidence="7">
    <location>
        <begin position="430"/>
        <end position="448"/>
    </location>
</feature>
<proteinExistence type="predicted"/>
<dbReference type="OrthoDB" id="5168668at2"/>
<dbReference type="NCBIfam" id="TIGR00711">
    <property type="entry name" value="efflux_EmrB"/>
    <property type="match status" value="1"/>
</dbReference>
<accession>A0A1M6RYW2</accession>
<dbReference type="EMBL" id="FRAP01000005">
    <property type="protein sequence ID" value="SHK37643.1"/>
    <property type="molecule type" value="Genomic_DNA"/>
</dbReference>
<reference evidence="9 10" key="1">
    <citation type="submission" date="2016-11" db="EMBL/GenBank/DDBJ databases">
        <authorList>
            <person name="Jaros S."/>
            <person name="Januszkiewicz K."/>
            <person name="Wedrychowicz H."/>
        </authorList>
    </citation>
    <scope>NUCLEOTIDE SEQUENCE [LARGE SCALE GENOMIC DNA]</scope>
    <source>
        <strain evidence="9 10">DSM 43832</strain>
    </source>
</reference>
<feature type="transmembrane region" description="Helical" evidence="7">
    <location>
        <begin position="12"/>
        <end position="38"/>
    </location>
</feature>
<dbReference type="InterPro" id="IPR004638">
    <property type="entry name" value="EmrB-like"/>
</dbReference>
<dbReference type="SUPFAM" id="SSF103473">
    <property type="entry name" value="MFS general substrate transporter"/>
    <property type="match status" value="1"/>
</dbReference>
<evidence type="ECO:0000256" key="7">
    <source>
        <dbReference type="SAM" id="Phobius"/>
    </source>
</evidence>
<evidence type="ECO:0000256" key="3">
    <source>
        <dbReference type="ARBA" id="ARBA00022475"/>
    </source>
</evidence>
<feature type="transmembrane region" description="Helical" evidence="7">
    <location>
        <begin position="354"/>
        <end position="377"/>
    </location>
</feature>
<sequence>MSEPLGRPLVRLSLVLVLGALAPLVNTTIVNVALPALATDLDVGMSSVQWVITGYLLALGVAVPLTSWATARLGASRLWLVGLSVFLAGSVLSAFAWDLGSLIAFRVVQGLGAGVILPVVQTILVRAAGPAKTARVLTIVMLVSVIAPIAGPLAGGAIVDGGSWRWIFAVNIPLVVAAIALAVKYVPRDAADPTRKLDVPGLLLLGPAVVALTFGLTSAGSGADPMAIGLPLVLGVVLLIGFVVWSLRKGSSALIPVRLFADRSFAAPSIALFLAGAALYGALFLIPLYFQQERGAGAFAAGMILAVQGVGTLLTRWVGGIVDRVGARTITVVSLVLVAAATVPFAMADETTSYATLALALVVRGGALGAATVAISADAFTHLPRQDVPAGSAIVRLLQQFGGAAGTAVLASVLAFVAGSSPLGIAFHEAFLWSIGLSVVALVPALMMSGRGSVSEAQPEPKPVAVGR</sequence>
<gene>
    <name evidence="9" type="ORF">SAMN05443637_105231</name>
</gene>
<dbReference type="RefSeq" id="WP_073456543.1">
    <property type="nucleotide sequence ID" value="NZ_CALGVN010000011.1"/>
</dbReference>
<feature type="transmembrane region" description="Helical" evidence="7">
    <location>
        <begin position="103"/>
        <end position="124"/>
    </location>
</feature>
<protein>
    <submittedName>
        <fullName evidence="9">Drug resistance transporter, EmrB/QacA subfamily</fullName>
    </submittedName>
</protein>
<feature type="transmembrane region" description="Helical" evidence="7">
    <location>
        <begin position="78"/>
        <end position="97"/>
    </location>
</feature>
<feature type="transmembrane region" description="Helical" evidence="7">
    <location>
        <begin position="136"/>
        <end position="158"/>
    </location>
</feature>
<feature type="domain" description="Major facilitator superfamily (MFS) profile" evidence="8">
    <location>
        <begin position="12"/>
        <end position="453"/>
    </location>
</feature>
<evidence type="ECO:0000256" key="5">
    <source>
        <dbReference type="ARBA" id="ARBA00022989"/>
    </source>
</evidence>
<feature type="transmembrane region" description="Helical" evidence="7">
    <location>
        <begin position="226"/>
        <end position="245"/>
    </location>
</feature>
<feature type="transmembrane region" description="Helical" evidence="7">
    <location>
        <begin position="199"/>
        <end position="220"/>
    </location>
</feature>
<keyword evidence="3" id="KW-1003">Cell membrane</keyword>
<evidence type="ECO:0000313" key="10">
    <source>
        <dbReference type="Proteomes" id="UP000184363"/>
    </source>
</evidence>
<keyword evidence="10" id="KW-1185">Reference proteome</keyword>
<dbReference type="InterPro" id="IPR020846">
    <property type="entry name" value="MFS_dom"/>
</dbReference>
<keyword evidence="2" id="KW-0813">Transport</keyword>
<feature type="transmembrane region" description="Helical" evidence="7">
    <location>
        <begin position="296"/>
        <end position="318"/>
    </location>
</feature>
<evidence type="ECO:0000256" key="2">
    <source>
        <dbReference type="ARBA" id="ARBA00022448"/>
    </source>
</evidence>
<dbReference type="PANTHER" id="PTHR42718">
    <property type="entry name" value="MAJOR FACILITATOR SUPERFAMILY MULTIDRUG TRANSPORTER MFSC"/>
    <property type="match status" value="1"/>
</dbReference>
<dbReference type="PANTHER" id="PTHR42718:SF46">
    <property type="entry name" value="BLR6921 PROTEIN"/>
    <property type="match status" value="1"/>
</dbReference>
<keyword evidence="4 7" id="KW-0812">Transmembrane</keyword>
<dbReference type="AlphaFoldDB" id="A0A1M6RYW2"/>
<dbReference type="PROSITE" id="PS50850">
    <property type="entry name" value="MFS"/>
    <property type="match status" value="1"/>
</dbReference>
<dbReference type="GO" id="GO:0005886">
    <property type="term" value="C:plasma membrane"/>
    <property type="evidence" value="ECO:0007669"/>
    <property type="project" value="UniProtKB-SubCell"/>
</dbReference>
<dbReference type="PRINTS" id="PR01036">
    <property type="entry name" value="TCRTETB"/>
</dbReference>
<feature type="transmembrane region" description="Helical" evidence="7">
    <location>
        <begin position="330"/>
        <end position="348"/>
    </location>
</feature>
<feature type="transmembrane region" description="Helical" evidence="7">
    <location>
        <begin position="397"/>
        <end position="418"/>
    </location>
</feature>
<keyword evidence="6 7" id="KW-0472">Membrane</keyword>
<evidence type="ECO:0000256" key="4">
    <source>
        <dbReference type="ARBA" id="ARBA00022692"/>
    </source>
</evidence>